<feature type="transmembrane region" description="Helical" evidence="1">
    <location>
        <begin position="327"/>
        <end position="346"/>
    </location>
</feature>
<keyword evidence="1" id="KW-0812">Transmembrane</keyword>
<organism evidence="3 4">
    <name type="scientific">Fructilactobacillus ixorae</name>
    <dbReference type="NCBI Taxonomy" id="1750535"/>
    <lineage>
        <taxon>Bacteria</taxon>
        <taxon>Bacillati</taxon>
        <taxon>Bacillota</taxon>
        <taxon>Bacilli</taxon>
        <taxon>Lactobacillales</taxon>
        <taxon>Lactobacillaceae</taxon>
        <taxon>Fructilactobacillus</taxon>
    </lineage>
</organism>
<evidence type="ECO:0000313" key="3">
    <source>
        <dbReference type="EMBL" id="USS92958.1"/>
    </source>
</evidence>
<evidence type="ECO:0000259" key="2">
    <source>
        <dbReference type="Pfam" id="PF07693"/>
    </source>
</evidence>
<keyword evidence="1" id="KW-1133">Transmembrane helix</keyword>
<dbReference type="RefSeq" id="WP_252779732.1">
    <property type="nucleotide sequence ID" value="NZ_CP097478.1"/>
</dbReference>
<sequence>MEKFDLQPTTDNLKESIIHDTTGRNSNVFHFLEMLNSLNGPWSIAIDGKWGTGKTFFVKQCQIVLDIVNKNNEDNSEKQVIHEIINGKEGRIKKISYKTVYYDAWKNDSEEDPIISLTKSIVSADSIMDEKIRKGGIEILKNLVKIAAKSIAQVDIDNYIDSLGSEKELSSEEQFNRVLTKLIPENGRLVIFVDELDRCQPTYAIKLLERIKHFFNDDKITFVFAVNIFELKNTVQKFYGNNFDGSRYLDRFFDFVIALPDANLENYYRQNDNFPNDDSMVADSYYKSVAEFFELSLREINHFYSTLNTAIYSFNFSVNSLFSNEKFSSFIVINFILPYLLALIIIDKNMYNKTVNGIDSANFISFFLIIIILNIFSLLILILTRSEKLKLFWKIFIKEYLLKIQI</sequence>
<dbReference type="SUPFAM" id="SSF52540">
    <property type="entry name" value="P-loop containing nucleoside triphosphate hydrolases"/>
    <property type="match status" value="1"/>
</dbReference>
<name>A0ABY5C5T6_9LACO</name>
<dbReference type="InterPro" id="IPR011646">
    <property type="entry name" value="KAP_P-loop"/>
</dbReference>
<dbReference type="Proteomes" id="UP001057532">
    <property type="component" value="Chromosome"/>
</dbReference>
<feature type="domain" description="KAP NTPase" evidence="2">
    <location>
        <begin position="31"/>
        <end position="267"/>
    </location>
</feature>
<proteinExistence type="predicted"/>
<dbReference type="Pfam" id="PF07693">
    <property type="entry name" value="KAP_NTPase"/>
    <property type="match status" value="1"/>
</dbReference>
<dbReference type="InterPro" id="IPR027417">
    <property type="entry name" value="P-loop_NTPase"/>
</dbReference>
<gene>
    <name evidence="3" type="ORF">M8332_04950</name>
</gene>
<keyword evidence="4" id="KW-1185">Reference proteome</keyword>
<evidence type="ECO:0000256" key="1">
    <source>
        <dbReference type="SAM" id="Phobius"/>
    </source>
</evidence>
<feature type="transmembrane region" description="Helical" evidence="1">
    <location>
        <begin position="366"/>
        <end position="384"/>
    </location>
</feature>
<accession>A0ABY5C5T6</accession>
<dbReference type="Gene3D" id="3.40.50.300">
    <property type="entry name" value="P-loop containing nucleotide triphosphate hydrolases"/>
    <property type="match status" value="1"/>
</dbReference>
<evidence type="ECO:0000313" key="4">
    <source>
        <dbReference type="Proteomes" id="UP001057532"/>
    </source>
</evidence>
<dbReference type="EMBL" id="CP097478">
    <property type="protein sequence ID" value="USS92958.1"/>
    <property type="molecule type" value="Genomic_DNA"/>
</dbReference>
<protein>
    <submittedName>
        <fullName evidence="3">KAP family NTPase</fullName>
    </submittedName>
</protein>
<keyword evidence="1" id="KW-0472">Membrane</keyword>
<reference evidence="3" key="1">
    <citation type="submission" date="2022-05" db="EMBL/GenBank/DDBJ databases">
        <authorList>
            <person name="Oliphant S.A."/>
            <person name="Watson-Haigh N.S."/>
            <person name="Sumby K.M."/>
            <person name="Gardner J.M."/>
            <person name="Jiranek V."/>
        </authorList>
    </citation>
    <scope>NUCLEOTIDE SEQUENCE</scope>
    <source>
        <strain evidence="3">Ru20-1</strain>
    </source>
</reference>